<dbReference type="PANTHER" id="PTHR33393">
    <property type="entry name" value="POLYGLUTAMINE SYNTHESIS ACCESSORY PROTEIN RV0574C-RELATED"/>
    <property type="match status" value="1"/>
</dbReference>
<dbReference type="PANTHER" id="PTHR33393:SF11">
    <property type="entry name" value="POLYGLUTAMINE SYNTHESIS ACCESSORY PROTEIN RV0574C-RELATED"/>
    <property type="match status" value="1"/>
</dbReference>
<dbReference type="SUPFAM" id="SSF56300">
    <property type="entry name" value="Metallo-dependent phosphatases"/>
    <property type="match status" value="1"/>
</dbReference>
<evidence type="ECO:0000313" key="3">
    <source>
        <dbReference type="EMBL" id="AXR01191.1"/>
    </source>
</evidence>
<dbReference type="Proteomes" id="UP000258102">
    <property type="component" value="Chromosome 1"/>
</dbReference>
<evidence type="ECO:0000256" key="1">
    <source>
        <dbReference type="ARBA" id="ARBA00005662"/>
    </source>
</evidence>
<dbReference type="KEGG" id="ppis:B1L02_14505"/>
<dbReference type="AlphaFoldDB" id="A0AAD0W363"/>
<dbReference type="InterPro" id="IPR052169">
    <property type="entry name" value="CW_Biosynth-Accessory"/>
</dbReference>
<dbReference type="Gene3D" id="3.60.21.10">
    <property type="match status" value="1"/>
</dbReference>
<evidence type="ECO:0000313" key="4">
    <source>
        <dbReference type="Proteomes" id="UP000258102"/>
    </source>
</evidence>
<dbReference type="InterPro" id="IPR029052">
    <property type="entry name" value="Metallo-depent_PP-like"/>
</dbReference>
<evidence type="ECO:0000259" key="2">
    <source>
        <dbReference type="SMART" id="SM00854"/>
    </source>
</evidence>
<reference evidence="3 4" key="1">
    <citation type="submission" date="2018-08" db="EMBL/GenBank/DDBJ databases">
        <title>Whole Genome Sequences of Two Pseudoalteromonas piscicida Strains, DE1-A and DE2-A, which Exhibit Strong Antibacterial Activity against Vibrio vulnificus.</title>
        <authorList>
            <person name="Richards G.P."/>
            <person name="Needleman D.S."/>
            <person name="Watson M.A."/>
            <person name="Polson S.W."/>
        </authorList>
    </citation>
    <scope>NUCLEOTIDE SEQUENCE [LARGE SCALE GENOMIC DNA]</scope>
    <source>
        <strain evidence="3 4">DE2-A</strain>
    </source>
</reference>
<feature type="domain" description="Capsule synthesis protein CapA" evidence="2">
    <location>
        <begin position="1"/>
        <end position="226"/>
    </location>
</feature>
<organism evidence="3 4">
    <name type="scientific">Pseudoalteromonas piscicida</name>
    <dbReference type="NCBI Taxonomy" id="43662"/>
    <lineage>
        <taxon>Bacteria</taxon>
        <taxon>Pseudomonadati</taxon>
        <taxon>Pseudomonadota</taxon>
        <taxon>Gammaproteobacteria</taxon>
        <taxon>Alteromonadales</taxon>
        <taxon>Pseudoalteromonadaceae</taxon>
        <taxon>Pseudoalteromonas</taxon>
    </lineage>
</organism>
<sequence>MIFLGDVASPHNELPKVNYSFGKKPVVLNLEGPLVESSDVASELLKEPVLFNHCSILDYMSSENVVAVNLANNHINDIPKGFSKTVELIEESNVGWFGLRHHDSISLSEHLFEGVKYILIGFGWDVIQCDYNRSGEYGVAPLSKSIILREVEKLKTNNPDAKIIVNFHWNYEMELYPQPGHRSLAQDAIDTGADAIIGHHPHVVSGIEIYNGKPIVYSLGNWWLPQGVFINGQLKYNDMTHRQLAFRFDAAGEHELYWFTYDPSRKDVNFDFKESLSGSELVKKLTPFDGMSKDDYQAWFKKNRLKKALLPIFKNEDHKFRNKVKSKFVKYRHPLVLLIRRFV</sequence>
<proteinExistence type="inferred from homology"/>
<accession>A0AAD0W363</accession>
<dbReference type="Pfam" id="PF09587">
    <property type="entry name" value="PGA_cap"/>
    <property type="match status" value="1"/>
</dbReference>
<name>A0AAD0W363_PSEO7</name>
<dbReference type="InterPro" id="IPR019079">
    <property type="entry name" value="Capsule_synth_CapA"/>
</dbReference>
<comment type="similarity">
    <text evidence="1">Belongs to the CapA family.</text>
</comment>
<gene>
    <name evidence="3" type="ORF">D0511_03225</name>
</gene>
<dbReference type="EMBL" id="CP031761">
    <property type="protein sequence ID" value="AXR01191.1"/>
    <property type="molecule type" value="Genomic_DNA"/>
</dbReference>
<dbReference type="RefSeq" id="WP_088531590.1">
    <property type="nucleotide sequence ID" value="NZ_CP021646.1"/>
</dbReference>
<protein>
    <submittedName>
        <fullName evidence="3">CapA family protein</fullName>
    </submittedName>
</protein>
<dbReference type="SMART" id="SM00854">
    <property type="entry name" value="PGA_cap"/>
    <property type="match status" value="1"/>
</dbReference>